<sequence>MARQLTLEQRCKIATWQEVFQSPTAVHRKFERVNSRHTAPTRSTIYVIHNKFLERSSVLDKPCSGRPATVNIDKTTELLKQTFAKSHPESEKTFMISPSGGLRWNLVSTKA</sequence>
<name>A0AA36B533_OCTVU</name>
<organism evidence="1 2">
    <name type="scientific">Octopus vulgaris</name>
    <name type="common">Common octopus</name>
    <dbReference type="NCBI Taxonomy" id="6645"/>
    <lineage>
        <taxon>Eukaryota</taxon>
        <taxon>Metazoa</taxon>
        <taxon>Spiralia</taxon>
        <taxon>Lophotrochozoa</taxon>
        <taxon>Mollusca</taxon>
        <taxon>Cephalopoda</taxon>
        <taxon>Coleoidea</taxon>
        <taxon>Octopodiformes</taxon>
        <taxon>Octopoda</taxon>
        <taxon>Incirrata</taxon>
        <taxon>Octopodidae</taxon>
        <taxon>Octopus</taxon>
    </lineage>
</organism>
<dbReference type="Proteomes" id="UP001162480">
    <property type="component" value="Chromosome 9"/>
</dbReference>
<accession>A0AA36B533</accession>
<proteinExistence type="predicted"/>
<reference evidence="1" key="1">
    <citation type="submission" date="2023-08" db="EMBL/GenBank/DDBJ databases">
        <authorList>
            <person name="Alioto T."/>
            <person name="Alioto T."/>
            <person name="Gomez Garrido J."/>
        </authorList>
    </citation>
    <scope>NUCLEOTIDE SEQUENCE</scope>
</reference>
<gene>
    <name evidence="1" type="ORF">OCTVUL_1B021000</name>
</gene>
<evidence type="ECO:0000313" key="2">
    <source>
        <dbReference type="Proteomes" id="UP001162480"/>
    </source>
</evidence>
<dbReference type="AlphaFoldDB" id="A0AA36B533"/>
<protein>
    <recommendedName>
        <fullName evidence="3">DUF4817 domain-containing protein</fullName>
    </recommendedName>
</protein>
<keyword evidence="2" id="KW-1185">Reference proteome</keyword>
<evidence type="ECO:0008006" key="3">
    <source>
        <dbReference type="Google" id="ProtNLM"/>
    </source>
</evidence>
<dbReference type="EMBL" id="OX597822">
    <property type="protein sequence ID" value="CAI9728080.1"/>
    <property type="molecule type" value="Genomic_DNA"/>
</dbReference>
<evidence type="ECO:0000313" key="1">
    <source>
        <dbReference type="EMBL" id="CAI9728080.1"/>
    </source>
</evidence>